<evidence type="ECO:0000256" key="1">
    <source>
        <dbReference type="SAM" id="MobiDB-lite"/>
    </source>
</evidence>
<dbReference type="AlphaFoldDB" id="A0A2K2FZ31"/>
<dbReference type="Proteomes" id="UP000236327">
    <property type="component" value="Unassembled WGS sequence"/>
</dbReference>
<evidence type="ECO:0000313" key="3">
    <source>
        <dbReference type="Proteomes" id="UP000236327"/>
    </source>
</evidence>
<sequence>MVFLAAGRQGETRLFRPLDERLAAFSFSLYAIHRQLMADMAALLVRIGLLPATCITDPGKVLALGLAMTAISAVPAYAFGQLFESRTPQLSRALAQLLRRRINAKKNGRDDMPPRPSHINHTA</sequence>
<keyword evidence="3" id="KW-1185">Reference proteome</keyword>
<protein>
    <submittedName>
        <fullName evidence="2">Uncharacterized protein</fullName>
    </submittedName>
</protein>
<feature type="region of interest" description="Disordered" evidence="1">
    <location>
        <begin position="104"/>
        <end position="123"/>
    </location>
</feature>
<comment type="caution">
    <text evidence="2">The sequence shown here is derived from an EMBL/GenBank/DDBJ whole genome shotgun (WGS) entry which is preliminary data.</text>
</comment>
<dbReference type="EMBL" id="LYMM01000040">
    <property type="protein sequence ID" value="PNU04049.1"/>
    <property type="molecule type" value="Genomic_DNA"/>
</dbReference>
<organism evidence="2 3">
    <name type="scientific">Novosphingobium guangzhouense</name>
    <dbReference type="NCBI Taxonomy" id="1850347"/>
    <lineage>
        <taxon>Bacteria</taxon>
        <taxon>Pseudomonadati</taxon>
        <taxon>Pseudomonadota</taxon>
        <taxon>Alphaproteobacteria</taxon>
        <taxon>Sphingomonadales</taxon>
        <taxon>Sphingomonadaceae</taxon>
        <taxon>Novosphingobium</taxon>
    </lineage>
</organism>
<proteinExistence type="predicted"/>
<name>A0A2K2FZ31_9SPHN</name>
<gene>
    <name evidence="2" type="ORF">A8V01_05405</name>
</gene>
<reference evidence="2 3" key="1">
    <citation type="submission" date="2016-05" db="EMBL/GenBank/DDBJ databases">
        <title>Complete genome sequence of Novosphingobium guangzhouense SA925(T).</title>
        <authorList>
            <person name="Sha S."/>
        </authorList>
    </citation>
    <scope>NUCLEOTIDE SEQUENCE [LARGE SCALE GENOMIC DNA]</scope>
    <source>
        <strain evidence="2 3">SA925</strain>
    </source>
</reference>
<accession>A0A2K2FZ31</accession>
<evidence type="ECO:0000313" key="2">
    <source>
        <dbReference type="EMBL" id="PNU04049.1"/>
    </source>
</evidence>